<evidence type="ECO:0000313" key="2">
    <source>
        <dbReference type="Proteomes" id="UP000821865"/>
    </source>
</evidence>
<evidence type="ECO:0000313" key="1">
    <source>
        <dbReference type="EMBL" id="KAH7970775.1"/>
    </source>
</evidence>
<comment type="caution">
    <text evidence="1">The sequence shown here is derived from an EMBL/GenBank/DDBJ whole genome shotgun (WGS) entry which is preliminary data.</text>
</comment>
<dbReference type="Proteomes" id="UP000821865">
    <property type="component" value="Chromosome 11"/>
</dbReference>
<name>A0ACB8DJ62_DERSI</name>
<organism evidence="1 2">
    <name type="scientific">Dermacentor silvarum</name>
    <name type="common">Tick</name>
    <dbReference type="NCBI Taxonomy" id="543639"/>
    <lineage>
        <taxon>Eukaryota</taxon>
        <taxon>Metazoa</taxon>
        <taxon>Ecdysozoa</taxon>
        <taxon>Arthropoda</taxon>
        <taxon>Chelicerata</taxon>
        <taxon>Arachnida</taxon>
        <taxon>Acari</taxon>
        <taxon>Parasitiformes</taxon>
        <taxon>Ixodida</taxon>
        <taxon>Ixodoidea</taxon>
        <taxon>Ixodidae</taxon>
        <taxon>Rhipicephalinae</taxon>
        <taxon>Dermacentor</taxon>
    </lineage>
</organism>
<accession>A0ACB8DJ62</accession>
<sequence length="160" mass="17230">MSDYGASSYKSPCHWVRCSGKHIPHNAVAGGEEKGGKFKLFVARAVHKGEVLPGKVVPSLGTCYVSYDGVETKYSDYQALVSDSDSLTWLPGSGGGVPGGAIQGGTTSKGEPLYIGRVRIEDGLVIGKVHPSHGCAYIPYYQKEYKYTDYEVLVCKTVNF</sequence>
<protein>
    <submittedName>
        <fullName evidence="1">Uncharacterized protein</fullName>
    </submittedName>
</protein>
<keyword evidence="2" id="KW-1185">Reference proteome</keyword>
<reference evidence="1" key="1">
    <citation type="submission" date="2020-05" db="EMBL/GenBank/DDBJ databases">
        <title>Large-scale comparative analyses of tick genomes elucidate their genetic diversity and vector capacities.</title>
        <authorList>
            <person name="Jia N."/>
            <person name="Wang J."/>
            <person name="Shi W."/>
            <person name="Du L."/>
            <person name="Sun Y."/>
            <person name="Zhan W."/>
            <person name="Jiang J."/>
            <person name="Wang Q."/>
            <person name="Zhang B."/>
            <person name="Ji P."/>
            <person name="Sakyi L.B."/>
            <person name="Cui X."/>
            <person name="Yuan T."/>
            <person name="Jiang B."/>
            <person name="Yang W."/>
            <person name="Lam T.T.-Y."/>
            <person name="Chang Q."/>
            <person name="Ding S."/>
            <person name="Wang X."/>
            <person name="Zhu J."/>
            <person name="Ruan X."/>
            <person name="Zhao L."/>
            <person name="Wei J."/>
            <person name="Que T."/>
            <person name="Du C."/>
            <person name="Cheng J."/>
            <person name="Dai P."/>
            <person name="Han X."/>
            <person name="Huang E."/>
            <person name="Gao Y."/>
            <person name="Liu J."/>
            <person name="Shao H."/>
            <person name="Ye R."/>
            <person name="Li L."/>
            <person name="Wei W."/>
            <person name="Wang X."/>
            <person name="Wang C."/>
            <person name="Yang T."/>
            <person name="Huo Q."/>
            <person name="Li W."/>
            <person name="Guo W."/>
            <person name="Chen H."/>
            <person name="Zhou L."/>
            <person name="Ni X."/>
            <person name="Tian J."/>
            <person name="Zhou Y."/>
            <person name="Sheng Y."/>
            <person name="Liu T."/>
            <person name="Pan Y."/>
            <person name="Xia L."/>
            <person name="Li J."/>
            <person name="Zhao F."/>
            <person name="Cao W."/>
        </authorList>
    </citation>
    <scope>NUCLEOTIDE SEQUENCE</scope>
    <source>
        <strain evidence="1">Dsil-2018</strain>
    </source>
</reference>
<gene>
    <name evidence="1" type="ORF">HPB49_015445</name>
</gene>
<proteinExistence type="predicted"/>
<dbReference type="EMBL" id="CM023480">
    <property type="protein sequence ID" value="KAH7970775.1"/>
    <property type="molecule type" value="Genomic_DNA"/>
</dbReference>